<reference evidence="1 2" key="1">
    <citation type="submission" date="2017-11" db="EMBL/GenBank/DDBJ databases">
        <title>De novo assembly and phasing of dikaryotic genomes from two isolates of Puccinia coronata f. sp. avenae, the causal agent of oat crown rust.</title>
        <authorList>
            <person name="Miller M.E."/>
            <person name="Zhang Y."/>
            <person name="Omidvar V."/>
            <person name="Sperschneider J."/>
            <person name="Schwessinger B."/>
            <person name="Raley C."/>
            <person name="Palmer J.M."/>
            <person name="Garnica D."/>
            <person name="Upadhyaya N."/>
            <person name="Rathjen J."/>
            <person name="Taylor J.M."/>
            <person name="Park R.F."/>
            <person name="Dodds P.N."/>
            <person name="Hirsch C.D."/>
            <person name="Kianian S.F."/>
            <person name="Figueroa M."/>
        </authorList>
    </citation>
    <scope>NUCLEOTIDE SEQUENCE [LARGE SCALE GENOMIC DNA]</scope>
    <source>
        <strain evidence="1">12NC29</strain>
    </source>
</reference>
<evidence type="ECO:0000313" key="1">
    <source>
        <dbReference type="EMBL" id="PLW41100.1"/>
    </source>
</evidence>
<dbReference type="EMBL" id="PGCJ01000173">
    <property type="protein sequence ID" value="PLW41100.1"/>
    <property type="molecule type" value="Genomic_DNA"/>
</dbReference>
<accession>A0A2N5UTK4</accession>
<name>A0A2N5UTK4_9BASI</name>
<sequence length="111" mass="12045">MDLCLHHIRDLISSKLISLKYVASVNNSSDFLTKPVGKSRILHSLQCFTSTALNISASHPMVPSTGECQDVAMGTSPELDYDAFIADAISPTRRSHDTTDVAQTLEVPNAQ</sequence>
<evidence type="ECO:0000313" key="2">
    <source>
        <dbReference type="Proteomes" id="UP000235388"/>
    </source>
</evidence>
<organism evidence="1 2">
    <name type="scientific">Puccinia coronata f. sp. avenae</name>
    <dbReference type="NCBI Taxonomy" id="200324"/>
    <lineage>
        <taxon>Eukaryota</taxon>
        <taxon>Fungi</taxon>
        <taxon>Dikarya</taxon>
        <taxon>Basidiomycota</taxon>
        <taxon>Pucciniomycotina</taxon>
        <taxon>Pucciniomycetes</taxon>
        <taxon>Pucciniales</taxon>
        <taxon>Pucciniaceae</taxon>
        <taxon>Puccinia</taxon>
    </lineage>
</organism>
<proteinExistence type="predicted"/>
<comment type="caution">
    <text evidence="1">The sequence shown here is derived from an EMBL/GenBank/DDBJ whole genome shotgun (WGS) entry which is preliminary data.</text>
</comment>
<keyword evidence="2" id="KW-1185">Reference proteome</keyword>
<protein>
    <submittedName>
        <fullName evidence="1">Uncharacterized protein</fullName>
    </submittedName>
</protein>
<dbReference type="Proteomes" id="UP000235388">
    <property type="component" value="Unassembled WGS sequence"/>
</dbReference>
<dbReference type="AlphaFoldDB" id="A0A2N5UTK4"/>
<gene>
    <name evidence="1" type="ORF">PCANC_22269</name>
</gene>